<keyword evidence="5" id="KW-1185">Reference proteome</keyword>
<dbReference type="Pfam" id="PF13478">
    <property type="entry name" value="XdhC_C"/>
    <property type="match status" value="1"/>
</dbReference>
<feature type="domain" description="XdhC- CoxI" evidence="2">
    <location>
        <begin position="15"/>
        <end position="75"/>
    </location>
</feature>
<dbReference type="RefSeq" id="WP_106330345.1">
    <property type="nucleotide sequence ID" value="NZ_BOMO01000166.1"/>
</dbReference>
<evidence type="ECO:0000313" key="5">
    <source>
        <dbReference type="Proteomes" id="UP000239415"/>
    </source>
</evidence>
<dbReference type="Gene3D" id="3.40.50.720">
    <property type="entry name" value="NAD(P)-binding Rossmann-like Domain"/>
    <property type="match status" value="1"/>
</dbReference>
<evidence type="ECO:0000256" key="1">
    <source>
        <dbReference type="SAM" id="MobiDB-lite"/>
    </source>
</evidence>
<comment type="caution">
    <text evidence="4">The sequence shown here is derived from an EMBL/GenBank/DDBJ whole genome shotgun (WGS) entry which is preliminary data.</text>
</comment>
<evidence type="ECO:0000313" key="4">
    <source>
        <dbReference type="EMBL" id="PRX10556.1"/>
    </source>
</evidence>
<feature type="domain" description="XdhC Rossmann" evidence="3">
    <location>
        <begin position="156"/>
        <end position="294"/>
    </location>
</feature>
<name>A0A2T0JSG9_9ACTN</name>
<dbReference type="EMBL" id="PVMZ01000033">
    <property type="protein sequence ID" value="PRX10556.1"/>
    <property type="molecule type" value="Genomic_DNA"/>
</dbReference>
<accession>A0A2T0JSG9</accession>
<dbReference type="OrthoDB" id="9815497at2"/>
<dbReference type="Proteomes" id="UP000239415">
    <property type="component" value="Unassembled WGS sequence"/>
</dbReference>
<sequence length="336" mass="35078">MSGLREVWPFVDAHHRAGRPVVLARLVGRDGPGARPIGAVMAVAGDGTWRGSLSGGCVEGIVIDHARAVLAGAPACLIPVSPGGELMPWEPAPACAGELRVLITPAPPSAVHTAITAALDTDEALDVGTALESPHDWRLSAAAGAFVERLRPRRRLVLVGATDLAATIADIAEGLDRRVVIVDPRAGHLGSGAFPASAVLVRSWPDEWLRHHPLEENDAVITLSHDPRIDDRTLRAALPGPARYVAALGSRATHRQRLARLDGTPGLARLRGPAGLDLGGAGIGETALSILAELVALDHGRTGQPLRAGHLPIRADPPACPSSDESLMPRLTVSTR</sequence>
<dbReference type="InterPro" id="IPR003777">
    <property type="entry name" value="XdhC_CoxI"/>
</dbReference>
<protein>
    <submittedName>
        <fullName evidence="4">Xanthine dehydrogenase accessory factor</fullName>
    </submittedName>
</protein>
<gene>
    <name evidence="4" type="ORF">CLV67_13336</name>
</gene>
<dbReference type="Pfam" id="PF02625">
    <property type="entry name" value="XdhC_CoxI"/>
    <property type="match status" value="1"/>
</dbReference>
<organism evidence="4 5">
    <name type="scientific">Actinoplanes italicus</name>
    <dbReference type="NCBI Taxonomy" id="113567"/>
    <lineage>
        <taxon>Bacteria</taxon>
        <taxon>Bacillati</taxon>
        <taxon>Actinomycetota</taxon>
        <taxon>Actinomycetes</taxon>
        <taxon>Micromonosporales</taxon>
        <taxon>Micromonosporaceae</taxon>
        <taxon>Actinoplanes</taxon>
    </lineage>
</organism>
<feature type="region of interest" description="Disordered" evidence="1">
    <location>
        <begin position="308"/>
        <end position="336"/>
    </location>
</feature>
<dbReference type="InterPro" id="IPR052698">
    <property type="entry name" value="MoCofactor_Util/Proc"/>
</dbReference>
<dbReference type="AlphaFoldDB" id="A0A2T0JSG9"/>
<evidence type="ECO:0000259" key="2">
    <source>
        <dbReference type="Pfam" id="PF02625"/>
    </source>
</evidence>
<dbReference type="PANTHER" id="PTHR30388">
    <property type="entry name" value="ALDEHYDE OXIDOREDUCTASE MOLYBDENUM COFACTOR ASSEMBLY PROTEIN"/>
    <property type="match status" value="1"/>
</dbReference>
<dbReference type="InterPro" id="IPR027051">
    <property type="entry name" value="XdhC_Rossmann_dom"/>
</dbReference>
<dbReference type="PANTHER" id="PTHR30388:SF4">
    <property type="entry name" value="MOLYBDENUM COFACTOR INSERTION CHAPERONE PAOD"/>
    <property type="match status" value="1"/>
</dbReference>
<evidence type="ECO:0000259" key="3">
    <source>
        <dbReference type="Pfam" id="PF13478"/>
    </source>
</evidence>
<proteinExistence type="predicted"/>
<reference evidence="4 5" key="1">
    <citation type="submission" date="2018-03" db="EMBL/GenBank/DDBJ databases">
        <title>Genomic Encyclopedia of Archaeal and Bacterial Type Strains, Phase II (KMG-II): from individual species to whole genera.</title>
        <authorList>
            <person name="Goeker M."/>
        </authorList>
    </citation>
    <scope>NUCLEOTIDE SEQUENCE [LARGE SCALE GENOMIC DNA]</scope>
    <source>
        <strain evidence="4 5">DSM 43146</strain>
    </source>
</reference>